<dbReference type="InterPro" id="IPR002942">
    <property type="entry name" value="S4_RNA-bd"/>
</dbReference>
<evidence type="ECO:0000259" key="2">
    <source>
        <dbReference type="SMART" id="SM00363"/>
    </source>
</evidence>
<organism evidence="3 4">
    <name type="scientific">Methylocapsa palsarum</name>
    <dbReference type="NCBI Taxonomy" id="1612308"/>
    <lineage>
        <taxon>Bacteria</taxon>
        <taxon>Pseudomonadati</taxon>
        <taxon>Pseudomonadota</taxon>
        <taxon>Alphaproteobacteria</taxon>
        <taxon>Hyphomicrobiales</taxon>
        <taxon>Beijerinckiaceae</taxon>
        <taxon>Methylocapsa</taxon>
    </lineage>
</organism>
<evidence type="ECO:0000256" key="1">
    <source>
        <dbReference type="PROSITE-ProRule" id="PRU00182"/>
    </source>
</evidence>
<dbReference type="CDD" id="cd00165">
    <property type="entry name" value="S4"/>
    <property type="match status" value="1"/>
</dbReference>
<gene>
    <name evidence="3" type="ORF">SAMN05444581_107175</name>
</gene>
<dbReference type="RefSeq" id="WP_091681706.1">
    <property type="nucleotide sequence ID" value="NZ_FOSN01000007.1"/>
</dbReference>
<dbReference type="PROSITE" id="PS50889">
    <property type="entry name" value="S4"/>
    <property type="match status" value="1"/>
</dbReference>
<dbReference type="InterPro" id="IPR036986">
    <property type="entry name" value="S4_RNA-bd_sf"/>
</dbReference>
<dbReference type="AlphaFoldDB" id="A0A1I3Z9K6"/>
<protein>
    <submittedName>
        <fullName evidence="3">Ribosome-associated heat shock protein Hsp15</fullName>
    </submittedName>
</protein>
<feature type="domain" description="RNA-binding S4" evidence="2">
    <location>
        <begin position="5"/>
        <end position="67"/>
    </location>
</feature>
<reference evidence="3 4" key="1">
    <citation type="submission" date="2016-10" db="EMBL/GenBank/DDBJ databases">
        <authorList>
            <person name="de Groot N.N."/>
        </authorList>
    </citation>
    <scope>NUCLEOTIDE SEQUENCE [LARGE SCALE GENOMIC DNA]</scope>
    <source>
        <strain evidence="3 4">NE2</strain>
    </source>
</reference>
<dbReference type="EMBL" id="FOSN01000007">
    <property type="protein sequence ID" value="SFK40715.1"/>
    <property type="molecule type" value="Genomic_DNA"/>
</dbReference>
<accession>A0A1I3Z9K6</accession>
<evidence type="ECO:0000313" key="3">
    <source>
        <dbReference type="EMBL" id="SFK40715.1"/>
    </source>
</evidence>
<dbReference type="Proteomes" id="UP000198755">
    <property type="component" value="Unassembled WGS sequence"/>
</dbReference>
<proteinExistence type="predicted"/>
<dbReference type="OrthoDB" id="9797176at2"/>
<dbReference type="SMART" id="SM00363">
    <property type="entry name" value="S4"/>
    <property type="match status" value="1"/>
</dbReference>
<name>A0A1I3Z9K6_9HYPH</name>
<dbReference type="GO" id="GO:0003723">
    <property type="term" value="F:RNA binding"/>
    <property type="evidence" value="ECO:0007669"/>
    <property type="project" value="UniProtKB-KW"/>
</dbReference>
<dbReference type="SUPFAM" id="SSF55174">
    <property type="entry name" value="Alpha-L RNA-binding motif"/>
    <property type="match status" value="1"/>
</dbReference>
<evidence type="ECO:0000313" key="4">
    <source>
        <dbReference type="Proteomes" id="UP000198755"/>
    </source>
</evidence>
<keyword evidence="4" id="KW-1185">Reference proteome</keyword>
<keyword evidence="1" id="KW-0694">RNA-binding</keyword>
<keyword evidence="3" id="KW-0346">Stress response</keyword>
<dbReference type="STRING" id="1612308.SAMN05444581_107175"/>
<dbReference type="Pfam" id="PF01479">
    <property type="entry name" value="S4"/>
    <property type="match status" value="1"/>
</dbReference>
<dbReference type="Gene3D" id="3.10.290.10">
    <property type="entry name" value="RNA-binding S4 domain"/>
    <property type="match status" value="1"/>
</dbReference>
<sequence>MIEKQRIDKWLWCARVVKSRSLAARLVCDGHVRLNARRIETAAKPVHPGDILTIALDHQVRVLKVVTSASRRAAFPEAQSLFEDLTFAPSPET</sequence>